<dbReference type="PROSITE" id="PS00194">
    <property type="entry name" value="THIOREDOXIN_1"/>
    <property type="match status" value="2"/>
</dbReference>
<dbReference type="Gene3D" id="1.20.1150.12">
    <property type="entry name" value="Endoplasmic reticulum resident protein 29, C-terminal domain"/>
    <property type="match status" value="1"/>
</dbReference>
<reference evidence="12" key="1">
    <citation type="journal article" date="2022" name="bioRxiv">
        <title>Genomics of Preaxostyla Flagellates Illuminates Evolutionary Transitions and the Path Towards Mitochondrial Loss.</title>
        <authorList>
            <person name="Novak L.V.F."/>
            <person name="Treitli S.C."/>
            <person name="Pyrih J."/>
            <person name="Halakuc P."/>
            <person name="Pipaliya S.V."/>
            <person name="Vacek V."/>
            <person name="Brzon O."/>
            <person name="Soukal P."/>
            <person name="Eme L."/>
            <person name="Dacks J.B."/>
            <person name="Karnkowska A."/>
            <person name="Elias M."/>
            <person name="Hampl V."/>
        </authorList>
    </citation>
    <scope>NUCLEOTIDE SEQUENCE</scope>
    <source>
        <strain evidence="12">RCP-MX</strain>
    </source>
</reference>
<dbReference type="EMBL" id="JAPMOS010000029">
    <property type="protein sequence ID" value="KAJ4458453.1"/>
    <property type="molecule type" value="Genomic_DNA"/>
</dbReference>
<dbReference type="InterPro" id="IPR051063">
    <property type="entry name" value="PDI"/>
</dbReference>
<dbReference type="PRINTS" id="PR00421">
    <property type="entry name" value="THIOREDOXIN"/>
</dbReference>
<evidence type="ECO:0000256" key="8">
    <source>
        <dbReference type="ARBA" id="ARBA00023284"/>
    </source>
</evidence>
<keyword evidence="8" id="KW-0676">Redox-active center</keyword>
<feature type="chain" id="PRO_5047089010" description="protein disulfide-isomerase" evidence="10">
    <location>
        <begin position="17"/>
        <end position="357"/>
    </location>
</feature>
<feature type="domain" description="Thioredoxin" evidence="11">
    <location>
        <begin position="1"/>
        <end position="131"/>
    </location>
</feature>
<keyword evidence="5" id="KW-0677">Repeat</keyword>
<evidence type="ECO:0000256" key="10">
    <source>
        <dbReference type="SAM" id="SignalP"/>
    </source>
</evidence>
<dbReference type="CDD" id="cd00238">
    <property type="entry name" value="ERp29c"/>
    <property type="match status" value="1"/>
</dbReference>
<evidence type="ECO:0000259" key="11">
    <source>
        <dbReference type="PROSITE" id="PS51352"/>
    </source>
</evidence>
<dbReference type="InterPro" id="IPR011679">
    <property type="entry name" value="ERp29_C"/>
</dbReference>
<dbReference type="InterPro" id="IPR017937">
    <property type="entry name" value="Thioredoxin_CS"/>
</dbReference>
<dbReference type="PANTHER" id="PTHR45672:SF11">
    <property type="entry name" value="PROTEIN DISULFIDE-ISOMERASE C17H9.14C"/>
    <property type="match status" value="1"/>
</dbReference>
<evidence type="ECO:0000256" key="1">
    <source>
        <dbReference type="ARBA" id="ARBA00001182"/>
    </source>
</evidence>
<feature type="signal peptide" evidence="10">
    <location>
        <begin position="1"/>
        <end position="16"/>
    </location>
</feature>
<comment type="similarity">
    <text evidence="2 9">Belongs to the protein disulfide isomerase family.</text>
</comment>
<proteinExistence type="inferred from homology"/>
<gene>
    <name evidence="12" type="ORF">PAPYR_5846</name>
</gene>
<dbReference type="InterPro" id="IPR005788">
    <property type="entry name" value="PDI_thioredoxin-like_dom"/>
</dbReference>
<keyword evidence="4 10" id="KW-0732">Signal</keyword>
<keyword evidence="13" id="KW-1185">Reference proteome</keyword>
<dbReference type="Proteomes" id="UP001141327">
    <property type="component" value="Unassembled WGS sequence"/>
</dbReference>
<dbReference type="Pfam" id="PF07749">
    <property type="entry name" value="ERp29"/>
    <property type="match status" value="1"/>
</dbReference>
<dbReference type="PROSITE" id="PS51352">
    <property type="entry name" value="THIOREDOXIN_2"/>
    <property type="match status" value="2"/>
</dbReference>
<dbReference type="InterPro" id="IPR036249">
    <property type="entry name" value="Thioredoxin-like_sf"/>
</dbReference>
<evidence type="ECO:0000313" key="12">
    <source>
        <dbReference type="EMBL" id="KAJ4458453.1"/>
    </source>
</evidence>
<comment type="catalytic activity">
    <reaction evidence="1">
        <text>Catalyzes the rearrangement of -S-S- bonds in proteins.</text>
        <dbReference type="EC" id="5.3.4.1"/>
    </reaction>
</comment>
<protein>
    <recommendedName>
        <fullName evidence="3">protein disulfide-isomerase</fullName>
        <ecNumber evidence="3">5.3.4.1</ecNumber>
    </recommendedName>
</protein>
<name>A0ABQ8UI21_9EUKA</name>
<evidence type="ECO:0000256" key="4">
    <source>
        <dbReference type="ARBA" id="ARBA00022729"/>
    </source>
</evidence>
<dbReference type="Pfam" id="PF00085">
    <property type="entry name" value="Thioredoxin"/>
    <property type="match status" value="2"/>
</dbReference>
<evidence type="ECO:0000256" key="7">
    <source>
        <dbReference type="ARBA" id="ARBA00023235"/>
    </source>
</evidence>
<comment type="caution">
    <text evidence="12">The sequence shown here is derived from an EMBL/GenBank/DDBJ whole genome shotgun (WGS) entry which is preliminary data.</text>
</comment>
<evidence type="ECO:0000256" key="3">
    <source>
        <dbReference type="ARBA" id="ARBA00012723"/>
    </source>
</evidence>
<dbReference type="SUPFAM" id="SSF47933">
    <property type="entry name" value="ERP29 C domain-like"/>
    <property type="match status" value="1"/>
</dbReference>
<dbReference type="InterPro" id="IPR036356">
    <property type="entry name" value="ERp29_C_sf"/>
</dbReference>
<sequence>MRGVFLVSLLLVSALAGDVASSVKPLTPATFDEAVNENNVMVKFFAPWCGHCKHLAPDYMKVAESFKDSKKVIVAEVDCDAEANKALCSKNGVTGYPTLKFFPKGQPKADVKYEGARTAEAIQAFISEKTGERAHVPAKAYVELTDASFDQVVMNPEMNVLVAFYAPWCGHCQHMAPEYEKAAASFIPSDKVVMAKLDADHYKDLATKYGVTGFPTIKFFAAGKKEPEEYNGAREAQAFVDFLNEKSGAKRLLGGALMPTAGRVEDLDEVAKKFREADPATRRDLLKDAQAKVASMEDMMTSWSGKFYVKTMENVATKGKEYIEKEKMRLQKIIDSKAVAAQKLDEMAKRIHILEAF</sequence>
<evidence type="ECO:0000256" key="5">
    <source>
        <dbReference type="ARBA" id="ARBA00022737"/>
    </source>
</evidence>
<dbReference type="SUPFAM" id="SSF52833">
    <property type="entry name" value="Thioredoxin-like"/>
    <property type="match status" value="2"/>
</dbReference>
<dbReference type="InterPro" id="IPR013766">
    <property type="entry name" value="Thioredoxin_domain"/>
</dbReference>
<dbReference type="PANTHER" id="PTHR45672">
    <property type="entry name" value="PROTEIN DISULFIDE-ISOMERASE C17H9.14C-RELATED"/>
    <property type="match status" value="1"/>
</dbReference>
<evidence type="ECO:0000256" key="9">
    <source>
        <dbReference type="RuleBase" id="RU004208"/>
    </source>
</evidence>
<feature type="domain" description="Thioredoxin" evidence="11">
    <location>
        <begin position="132"/>
        <end position="248"/>
    </location>
</feature>
<dbReference type="EC" id="5.3.4.1" evidence="3"/>
<dbReference type="NCBIfam" id="TIGR01126">
    <property type="entry name" value="pdi_dom"/>
    <property type="match status" value="2"/>
</dbReference>
<evidence type="ECO:0000256" key="6">
    <source>
        <dbReference type="ARBA" id="ARBA00023157"/>
    </source>
</evidence>
<evidence type="ECO:0000313" key="13">
    <source>
        <dbReference type="Proteomes" id="UP001141327"/>
    </source>
</evidence>
<dbReference type="Gene3D" id="3.40.30.10">
    <property type="entry name" value="Glutaredoxin"/>
    <property type="match status" value="2"/>
</dbReference>
<keyword evidence="6" id="KW-1015">Disulfide bond</keyword>
<organism evidence="12 13">
    <name type="scientific">Paratrimastix pyriformis</name>
    <dbReference type="NCBI Taxonomy" id="342808"/>
    <lineage>
        <taxon>Eukaryota</taxon>
        <taxon>Metamonada</taxon>
        <taxon>Preaxostyla</taxon>
        <taxon>Paratrimastigidae</taxon>
        <taxon>Paratrimastix</taxon>
    </lineage>
</organism>
<dbReference type="CDD" id="cd02998">
    <property type="entry name" value="PDI_a_ERp38"/>
    <property type="match status" value="1"/>
</dbReference>
<evidence type="ECO:0000256" key="2">
    <source>
        <dbReference type="ARBA" id="ARBA00006347"/>
    </source>
</evidence>
<accession>A0ABQ8UI21</accession>
<keyword evidence="7" id="KW-0413">Isomerase</keyword>